<reference evidence="4 5" key="1">
    <citation type="submission" date="2018-05" db="EMBL/GenBank/DDBJ databases">
        <title>Genetic diversity of glacier-inhabiting Cryobacterium bacteria in China and description of Cryobacterium mengkeensis sp. nov. and Arthrobacter glacialis sp. nov.</title>
        <authorList>
            <person name="Liu Q."/>
            <person name="Xin Y.-H."/>
        </authorList>
    </citation>
    <scope>NUCLEOTIDE SEQUENCE [LARGE SCALE GENOMIC DNA]</scope>
    <source>
        <strain evidence="4 5">SK-1</strain>
    </source>
</reference>
<feature type="domain" description="ABC1 atypical kinase-like" evidence="3">
    <location>
        <begin position="200"/>
        <end position="443"/>
    </location>
</feature>
<feature type="transmembrane region" description="Helical" evidence="2">
    <location>
        <begin position="37"/>
        <end position="58"/>
    </location>
</feature>
<dbReference type="Pfam" id="PF03109">
    <property type="entry name" value="ABC1"/>
    <property type="match status" value="1"/>
</dbReference>
<protein>
    <submittedName>
        <fullName evidence="4">ABC transporter</fullName>
    </submittedName>
</protein>
<evidence type="ECO:0000313" key="4">
    <source>
        <dbReference type="EMBL" id="PXA72767.1"/>
    </source>
</evidence>
<dbReference type="CDD" id="cd05121">
    <property type="entry name" value="ABC1_ADCK3-like"/>
    <property type="match status" value="1"/>
</dbReference>
<dbReference type="PANTHER" id="PTHR10566">
    <property type="entry name" value="CHAPERONE-ACTIVITY OF BC1 COMPLEX CABC1 -RELATED"/>
    <property type="match status" value="1"/>
</dbReference>
<dbReference type="InterPro" id="IPR011009">
    <property type="entry name" value="Kinase-like_dom_sf"/>
</dbReference>
<dbReference type="InterPro" id="IPR050154">
    <property type="entry name" value="UbiB_kinase"/>
</dbReference>
<comment type="caution">
    <text evidence="4">The sequence shown here is derived from an EMBL/GenBank/DDBJ whole genome shotgun (WGS) entry which is preliminary data.</text>
</comment>
<evidence type="ECO:0000313" key="5">
    <source>
        <dbReference type="Proteomes" id="UP000246722"/>
    </source>
</evidence>
<evidence type="ECO:0000259" key="3">
    <source>
        <dbReference type="Pfam" id="PF03109"/>
    </source>
</evidence>
<keyword evidence="2" id="KW-0812">Transmembrane</keyword>
<dbReference type="EMBL" id="QHLY01000004">
    <property type="protein sequence ID" value="PXA72767.1"/>
    <property type="molecule type" value="Genomic_DNA"/>
</dbReference>
<dbReference type="OrthoDB" id="9795390at2"/>
<feature type="transmembrane region" description="Helical" evidence="2">
    <location>
        <begin position="597"/>
        <end position="624"/>
    </location>
</feature>
<dbReference type="InterPro" id="IPR004147">
    <property type="entry name" value="ABC1_dom"/>
</dbReference>
<dbReference type="Proteomes" id="UP000246722">
    <property type="component" value="Unassembled WGS sequence"/>
</dbReference>
<feature type="transmembrane region" description="Helical" evidence="2">
    <location>
        <begin position="636"/>
        <end position="656"/>
    </location>
</feature>
<dbReference type="Gene3D" id="1.10.510.10">
    <property type="entry name" value="Transferase(Phosphotransferase) domain 1"/>
    <property type="match status" value="1"/>
</dbReference>
<feature type="transmembrane region" description="Helical" evidence="2">
    <location>
        <begin position="70"/>
        <end position="97"/>
    </location>
</feature>
<dbReference type="RefSeq" id="WP_110125094.1">
    <property type="nucleotide sequence ID" value="NZ_QHLY01000004.1"/>
</dbReference>
<organism evidence="4 5">
    <name type="scientific">Cryobacterium arcticum</name>
    <dbReference type="NCBI Taxonomy" id="670052"/>
    <lineage>
        <taxon>Bacteria</taxon>
        <taxon>Bacillati</taxon>
        <taxon>Actinomycetota</taxon>
        <taxon>Actinomycetes</taxon>
        <taxon>Micrococcales</taxon>
        <taxon>Microbacteriaceae</taxon>
        <taxon>Cryobacterium</taxon>
    </lineage>
</organism>
<dbReference type="SUPFAM" id="SSF56112">
    <property type="entry name" value="Protein kinase-like (PK-like)"/>
    <property type="match status" value="1"/>
</dbReference>
<evidence type="ECO:0000256" key="1">
    <source>
        <dbReference type="ARBA" id="ARBA00009670"/>
    </source>
</evidence>
<dbReference type="PANTHER" id="PTHR10566:SF113">
    <property type="entry name" value="PROTEIN ACTIVITY OF BC1 COMPLEX KINASE 7, CHLOROPLASTIC"/>
    <property type="match status" value="1"/>
</dbReference>
<name>A0A317ZZE8_9MICO</name>
<keyword evidence="5" id="KW-1185">Reference proteome</keyword>
<dbReference type="AlphaFoldDB" id="A0A317ZZE8"/>
<proteinExistence type="inferred from homology"/>
<comment type="similarity">
    <text evidence="1">Belongs to the protein kinase superfamily. ADCK protein kinase family.</text>
</comment>
<evidence type="ECO:0000256" key="2">
    <source>
        <dbReference type="SAM" id="Phobius"/>
    </source>
</evidence>
<accession>A0A317ZZE8</accession>
<feature type="transmembrane region" description="Helical" evidence="2">
    <location>
        <begin position="6"/>
        <end position="25"/>
    </location>
</feature>
<keyword evidence="2" id="KW-0472">Membrane</keyword>
<keyword evidence="2" id="KW-1133">Transmembrane helix</keyword>
<sequence>MFESFWAWIVFGLVAFVFAVSVGFATRSLLGTTVGWLRTFLVGLLVFVASWPFSYFVATEARVIATDGSLRAPVLVVVLFVALAFGWVFAFGIALLVATEALWPTTAANPVDAIRAALHRRRRTKRYLQILTLLSKHGIGWILHERPGLPPRGRARRGGTPAALVAAINEAGVTFVKLGQLLSTRRDLLPRNYTLALSSLQSRATTLPWPMIRTVIEAEIGAPLGTVFAEVNEVPLAAASVAQVHTGTLLDGTAVVLKVQRPGAGAQVAADVDIIVRLAQRFENQTSWGRDFGAVALAEGFARSLRDELDYRIEFTSTQQIRTVVASSAAADILVVPRVYPAASSRRLLTMDLIDGVPLNAAAERLAELWPEEREALASALLDAVLEQVIVRGVFHGDLHPGNLILQQDGRLGLIDFGNVGVLERSMREGLVTLLLAAANDDDIATTDALLLVVDAPADADIPGLQRDLGRMLTLTRYSGAEGSIFSAMLDTIREHHLAIPSSLGMALRALITLEASLAILAPDFDMVDNALDRVPHFLRRLVTPRTLLGSVQAQGAVLRATVRRLPRRLEAITAGLEDGTFSVRIRAFAEPDDRSWLTSIVVESVGALIGIAAATLGIVLVVSDSGPELVPGVQLFAFLGSTIGLVGFILLIRALRQVFLRRTN</sequence>
<gene>
    <name evidence="4" type="ORF">CTB96_01290</name>
</gene>